<dbReference type="InterPro" id="IPR012337">
    <property type="entry name" value="RNaseH-like_sf"/>
</dbReference>
<evidence type="ECO:0000259" key="1">
    <source>
        <dbReference type="SMART" id="SM00479"/>
    </source>
</evidence>
<gene>
    <name evidence="2" type="ORF">UFOVP1229_81</name>
</gene>
<protein>
    <submittedName>
        <fullName evidence="2">DEDDh domain containing protein</fullName>
    </submittedName>
</protein>
<dbReference type="EMBL" id="LR797178">
    <property type="protein sequence ID" value="CAB4191671.1"/>
    <property type="molecule type" value="Genomic_DNA"/>
</dbReference>
<dbReference type="SUPFAM" id="SSF53098">
    <property type="entry name" value="Ribonuclease H-like"/>
    <property type="match status" value="1"/>
</dbReference>
<feature type="domain" description="Exonuclease" evidence="1">
    <location>
        <begin position="23"/>
        <end position="180"/>
    </location>
</feature>
<dbReference type="InterPro" id="IPR013520">
    <property type="entry name" value="Ribonucl_H"/>
</dbReference>
<dbReference type="CDD" id="cd06127">
    <property type="entry name" value="DEDDh"/>
    <property type="match status" value="1"/>
</dbReference>
<organism evidence="2">
    <name type="scientific">uncultured Caudovirales phage</name>
    <dbReference type="NCBI Taxonomy" id="2100421"/>
    <lineage>
        <taxon>Viruses</taxon>
        <taxon>Duplodnaviria</taxon>
        <taxon>Heunggongvirae</taxon>
        <taxon>Uroviricota</taxon>
        <taxon>Caudoviricetes</taxon>
        <taxon>Peduoviridae</taxon>
        <taxon>Maltschvirus</taxon>
        <taxon>Maltschvirus maltsch</taxon>
    </lineage>
</organism>
<dbReference type="InterPro" id="IPR036397">
    <property type="entry name" value="RNaseH_sf"/>
</dbReference>
<proteinExistence type="predicted"/>
<dbReference type="Gene3D" id="3.30.420.10">
    <property type="entry name" value="Ribonuclease H-like superfamily/Ribonuclease H"/>
    <property type="match status" value="1"/>
</dbReference>
<accession>A0A6J5RDW9</accession>
<sequence>MPLNSTGQTTKLTANTHKETELRAIIFDVETTGMNTPEIIEAAWEDAEGNGEDITVVRFQPTKPIELGAIAAHHILPSDLVGCPPSSDFRLPDGVEFLIGFNVDYDWECAGKPDVRRIDLCAVARVLYPGLDSYKQNAVFYHLFGATESTRDMLVGAHSAAVDVQNCAEIFDRMKTDTEITDIGEFWLYSEDCRIPRIMPFGKHKGEPIGNVPKGYRDWYSKQVDTDPLILSAFDRFPCEV</sequence>
<dbReference type="GO" id="GO:0003676">
    <property type="term" value="F:nucleic acid binding"/>
    <property type="evidence" value="ECO:0007669"/>
    <property type="project" value="InterPro"/>
</dbReference>
<name>A0A6J5RDW9_9CAUD</name>
<dbReference type="SMART" id="SM00479">
    <property type="entry name" value="EXOIII"/>
    <property type="match status" value="1"/>
</dbReference>
<evidence type="ECO:0000313" key="2">
    <source>
        <dbReference type="EMBL" id="CAB4191671.1"/>
    </source>
</evidence>
<reference evidence="2" key="1">
    <citation type="submission" date="2020-05" db="EMBL/GenBank/DDBJ databases">
        <authorList>
            <person name="Chiriac C."/>
            <person name="Salcher M."/>
            <person name="Ghai R."/>
            <person name="Kavagutti S V."/>
        </authorList>
    </citation>
    <scope>NUCLEOTIDE SEQUENCE</scope>
</reference>